<evidence type="ECO:0000256" key="12">
    <source>
        <dbReference type="PIRSR" id="PIRSR605002-3"/>
    </source>
</evidence>
<evidence type="ECO:0000256" key="10">
    <source>
        <dbReference type="PIRSR" id="PIRSR605002-1"/>
    </source>
</evidence>
<dbReference type="CDD" id="cd02585">
    <property type="entry name" value="HAD_PMM"/>
    <property type="match status" value="1"/>
</dbReference>
<dbReference type="InterPro" id="IPR006379">
    <property type="entry name" value="HAD-SF_hydro_IIB"/>
</dbReference>
<feature type="binding site" evidence="12">
    <location>
        <position position="211"/>
    </location>
    <ligand>
        <name>Mg(2+)</name>
        <dbReference type="ChEBI" id="CHEBI:18420"/>
        <label>1</label>
    </ligand>
</feature>
<comment type="pathway">
    <text evidence="2 13">Nucleotide-sugar biosynthesis; GDP-alpha-D-mannose biosynthesis; alpha-D-mannose 1-phosphate from D-fructose 6-phosphate: step 2/2.</text>
</comment>
<evidence type="ECO:0000256" key="7">
    <source>
        <dbReference type="ARBA" id="ARBA00022723"/>
    </source>
</evidence>
<dbReference type="Proteomes" id="UP000078546">
    <property type="component" value="Unassembled WGS sequence"/>
</dbReference>
<protein>
    <recommendedName>
        <fullName evidence="5 13">Phosphomannomutase</fullName>
        <ecNumber evidence="5 13">5.4.2.8</ecNumber>
    </recommendedName>
</protein>
<dbReference type="GO" id="GO:0046872">
    <property type="term" value="F:metal ion binding"/>
    <property type="evidence" value="ECO:0007669"/>
    <property type="project" value="UniProtKB-KW"/>
</dbReference>
<evidence type="ECO:0000256" key="1">
    <source>
        <dbReference type="ARBA" id="ARBA00004496"/>
    </source>
</evidence>
<evidence type="ECO:0000256" key="13">
    <source>
        <dbReference type="RuleBase" id="RU361118"/>
    </source>
</evidence>
<dbReference type="SUPFAM" id="SSF56784">
    <property type="entry name" value="HAD-like"/>
    <property type="match status" value="1"/>
</dbReference>
<feature type="active site" description="Nucleophile" evidence="10">
    <location>
        <position position="13"/>
    </location>
</feature>
<dbReference type="Pfam" id="PF03332">
    <property type="entry name" value="PMM"/>
    <property type="match status" value="1"/>
</dbReference>
<comment type="function">
    <text evidence="13">Involved in the synthesis of the GDP-mannose and dolichol-phosphate-mannose required for a number of critical mannosyl transfer reactions.</text>
</comment>
<comment type="catalytic activity">
    <reaction evidence="13">
        <text>alpha-D-mannose 1-phosphate = D-mannose 6-phosphate</text>
        <dbReference type="Rhea" id="RHEA:11140"/>
        <dbReference type="ChEBI" id="CHEBI:58409"/>
        <dbReference type="ChEBI" id="CHEBI:58735"/>
        <dbReference type="EC" id="5.4.2.8"/>
    </reaction>
</comment>
<feature type="binding site" evidence="11">
    <location>
        <position position="137"/>
    </location>
    <ligand>
        <name>alpha-D-mannose 1-phosphate</name>
        <dbReference type="ChEBI" id="CHEBI:58409"/>
    </ligand>
</feature>
<evidence type="ECO:0000256" key="4">
    <source>
        <dbReference type="ARBA" id="ARBA00011738"/>
    </source>
</evidence>
<dbReference type="InterPro" id="IPR005002">
    <property type="entry name" value="PMM"/>
</dbReference>
<feature type="binding site" evidence="11">
    <location>
        <position position="144"/>
    </location>
    <ligand>
        <name>alpha-D-mannose 1-phosphate</name>
        <dbReference type="ChEBI" id="CHEBI:58409"/>
    </ligand>
</feature>
<evidence type="ECO:0000256" key="8">
    <source>
        <dbReference type="ARBA" id="ARBA00022842"/>
    </source>
</evidence>
<organism evidence="14 15">
    <name type="scientific">Plasmodium ovale curtisi</name>
    <dbReference type="NCBI Taxonomy" id="864141"/>
    <lineage>
        <taxon>Eukaryota</taxon>
        <taxon>Sar</taxon>
        <taxon>Alveolata</taxon>
        <taxon>Apicomplexa</taxon>
        <taxon>Aconoidasida</taxon>
        <taxon>Haemosporida</taxon>
        <taxon>Plasmodiidae</taxon>
        <taxon>Plasmodium</taxon>
        <taxon>Plasmodium (Plasmodium)</taxon>
    </lineage>
</organism>
<dbReference type="GO" id="GO:0006013">
    <property type="term" value="P:mannose metabolic process"/>
    <property type="evidence" value="ECO:0007669"/>
    <property type="project" value="TreeGrafter"/>
</dbReference>
<keyword evidence="7 12" id="KW-0479">Metal-binding</keyword>
<feature type="binding site" evidence="12">
    <location>
        <position position="13"/>
    </location>
    <ligand>
        <name>Mg(2+)</name>
        <dbReference type="ChEBI" id="CHEBI:18420"/>
        <label>1</label>
    </ligand>
</feature>
<dbReference type="EMBL" id="FLQV01000161">
    <property type="protein sequence ID" value="SBS83678.1"/>
    <property type="molecule type" value="Genomic_DNA"/>
</dbReference>
<comment type="similarity">
    <text evidence="3 13">Belongs to the eukaryotic PMM family.</text>
</comment>
<dbReference type="Gene3D" id="3.30.1240.20">
    <property type="match status" value="1"/>
</dbReference>
<evidence type="ECO:0000313" key="15">
    <source>
        <dbReference type="Proteomes" id="UP000078546"/>
    </source>
</evidence>
<name>A0A1A8VWF4_PLAOA</name>
<accession>A0A1A8VWF4</accession>
<evidence type="ECO:0000256" key="6">
    <source>
        <dbReference type="ARBA" id="ARBA00022490"/>
    </source>
</evidence>
<proteinExistence type="inferred from homology"/>
<comment type="cofactor">
    <cofactor evidence="12">
        <name>Mg(2+)</name>
        <dbReference type="ChEBI" id="CHEBI:18420"/>
    </cofactor>
</comment>
<dbReference type="AlphaFoldDB" id="A0A1A8VWF4"/>
<dbReference type="PANTHER" id="PTHR10466:SF0">
    <property type="entry name" value="PHOSPHOMANNOMUTASE"/>
    <property type="match status" value="1"/>
</dbReference>
<dbReference type="SFLD" id="SFLDG01143">
    <property type="entry name" value="C2.B.3:_Phosphomannomutase_Lik"/>
    <property type="match status" value="1"/>
</dbReference>
<dbReference type="InterPro" id="IPR036412">
    <property type="entry name" value="HAD-like_sf"/>
</dbReference>
<feature type="binding site" evidence="12">
    <location>
        <position position="15"/>
    </location>
    <ligand>
        <name>Mg(2+)</name>
        <dbReference type="ChEBI" id="CHEBI:18420"/>
        <label>1</label>
    </ligand>
</feature>
<keyword evidence="6 13" id="KW-0963">Cytoplasm</keyword>
<reference evidence="15" key="1">
    <citation type="submission" date="2016-05" db="EMBL/GenBank/DDBJ databases">
        <authorList>
            <person name="Naeem Raeece"/>
        </authorList>
    </citation>
    <scope>NUCLEOTIDE SEQUENCE [LARGE SCALE GENOMIC DNA]</scope>
</reference>
<dbReference type="GO" id="GO:0004615">
    <property type="term" value="F:phosphomannomutase activity"/>
    <property type="evidence" value="ECO:0007669"/>
    <property type="project" value="UniProtKB-EC"/>
</dbReference>
<dbReference type="SFLD" id="SFLDG01140">
    <property type="entry name" value="C2.B:_Phosphomannomutase_and_P"/>
    <property type="match status" value="1"/>
</dbReference>
<dbReference type="InterPro" id="IPR023214">
    <property type="entry name" value="HAD_sf"/>
</dbReference>
<dbReference type="NCBIfam" id="TIGR01484">
    <property type="entry name" value="HAD-SF-IIB"/>
    <property type="match status" value="1"/>
</dbReference>
<dbReference type="PANTHER" id="PTHR10466">
    <property type="entry name" value="PHOSPHOMANNOMUTASE"/>
    <property type="match status" value="1"/>
</dbReference>
<feature type="binding site" evidence="11">
    <location>
        <position position="182"/>
    </location>
    <ligand>
        <name>alpha-D-mannose 1-phosphate</name>
        <dbReference type="ChEBI" id="CHEBI:58409"/>
    </ligand>
</feature>
<dbReference type="Gene3D" id="3.40.50.1000">
    <property type="entry name" value="HAD superfamily/HAD-like"/>
    <property type="match status" value="1"/>
</dbReference>
<feature type="binding site" evidence="12">
    <location>
        <position position="232"/>
    </location>
    <ligand>
        <name>Mg(2+)</name>
        <dbReference type="ChEBI" id="CHEBI:18420"/>
        <label>2</label>
    </ligand>
</feature>
<dbReference type="FunFam" id="3.30.1240.20:FF:000001">
    <property type="entry name" value="Phosphomannomutase"/>
    <property type="match status" value="1"/>
</dbReference>
<feature type="binding site" evidence="12">
    <location>
        <position position="230"/>
    </location>
    <ligand>
        <name>Mg(2+)</name>
        <dbReference type="ChEBI" id="CHEBI:18420"/>
        <label>2</label>
    </ligand>
</feature>
<sequence>MTLKGKNVFFLFDVDGTLTNSRKVWVIDRKMVDALLELKSKGKYTLGVVGGSDYKKIIEQIKDPGMFEFIFSENGVVAHKNNEQYFAESIVNFLGEDKLKELINYCLVYISNLDIPKKRGTFIELRNAIINVSPIGRNCSQEERDEFCKYNTEKDILKKFRQDLMKRFGAFNLTFSIGGQISIDCFPTGWDKTFCLRHIEGFFSEIYFLGDKTEEVKPSVVKGGNDYEIYNDKRVQGYSVRCPDDTIERFSPWSSHVNLFEVDAQLGVRWKGKTLMFTVPAHVPLVHNLHPRCVYAKSEHTNEIA</sequence>
<dbReference type="GO" id="GO:0005829">
    <property type="term" value="C:cytosol"/>
    <property type="evidence" value="ECO:0007669"/>
    <property type="project" value="TreeGrafter"/>
</dbReference>
<evidence type="ECO:0000313" key="14">
    <source>
        <dbReference type="EMBL" id="SBS83678.1"/>
    </source>
</evidence>
<keyword evidence="8 12" id="KW-0460">Magnesium</keyword>
<evidence type="ECO:0000256" key="11">
    <source>
        <dbReference type="PIRSR" id="PIRSR605002-2"/>
    </source>
</evidence>
<feature type="binding site" evidence="11">
    <location>
        <position position="126"/>
    </location>
    <ligand>
        <name>alpha-D-mannose 1-phosphate</name>
        <dbReference type="ChEBI" id="CHEBI:58409"/>
    </ligand>
</feature>
<feature type="active site" description="Proton donor/acceptor" evidence="10">
    <location>
        <position position="15"/>
    </location>
</feature>
<keyword evidence="9 13" id="KW-0413">Isomerase</keyword>
<dbReference type="GO" id="GO:0009298">
    <property type="term" value="P:GDP-mannose biosynthetic process"/>
    <property type="evidence" value="ECO:0007669"/>
    <property type="project" value="UniProtKB-UniPathway"/>
</dbReference>
<feature type="binding site" evidence="11">
    <location>
        <position position="22"/>
    </location>
    <ligand>
        <name>alpha-D-mannose 1-phosphate</name>
        <dbReference type="ChEBI" id="CHEBI:58409"/>
    </ligand>
</feature>
<evidence type="ECO:0000256" key="2">
    <source>
        <dbReference type="ARBA" id="ARBA00004699"/>
    </source>
</evidence>
<dbReference type="GO" id="GO:0006487">
    <property type="term" value="P:protein N-linked glycosylation"/>
    <property type="evidence" value="ECO:0007669"/>
    <property type="project" value="TreeGrafter"/>
</dbReference>
<dbReference type="SFLD" id="SFLDS00003">
    <property type="entry name" value="Haloacid_Dehalogenase"/>
    <property type="match status" value="1"/>
</dbReference>
<gene>
    <name evidence="14" type="ORF">POVCU1_009150</name>
</gene>
<dbReference type="UniPathway" id="UPA00126">
    <property type="reaction ID" value="UER00424"/>
</dbReference>
<evidence type="ECO:0000256" key="9">
    <source>
        <dbReference type="ARBA" id="ARBA00023235"/>
    </source>
</evidence>
<evidence type="ECO:0000256" key="3">
    <source>
        <dbReference type="ARBA" id="ARBA00009736"/>
    </source>
</evidence>
<dbReference type="EC" id="5.4.2.8" evidence="5 13"/>
<comment type="subunit">
    <text evidence="4 13">Homodimer.</text>
</comment>
<feature type="binding site" evidence="11">
    <location>
        <position position="184"/>
    </location>
    <ligand>
        <name>alpha-D-mannose 1-phosphate</name>
        <dbReference type="ChEBI" id="CHEBI:58409"/>
    </ligand>
</feature>
<evidence type="ECO:0000256" key="5">
    <source>
        <dbReference type="ARBA" id="ARBA00012730"/>
    </source>
</evidence>
<comment type="subcellular location">
    <subcellularLocation>
        <location evidence="1 13">Cytoplasm</location>
    </subcellularLocation>
</comment>
<dbReference type="InterPro" id="IPR043169">
    <property type="entry name" value="PMM_cap"/>
</dbReference>